<feature type="chain" id="PRO_5038660460" description="Lipoprotein" evidence="1">
    <location>
        <begin position="28"/>
        <end position="135"/>
    </location>
</feature>
<evidence type="ECO:0008006" key="4">
    <source>
        <dbReference type="Google" id="ProtNLM"/>
    </source>
</evidence>
<proteinExistence type="predicted"/>
<evidence type="ECO:0000313" key="2">
    <source>
        <dbReference type="EMBL" id="GAD82374.1"/>
    </source>
</evidence>
<evidence type="ECO:0000313" key="3">
    <source>
        <dbReference type="Proteomes" id="UP000017048"/>
    </source>
</evidence>
<reference evidence="2 3" key="1">
    <citation type="journal article" date="2014" name="BMC Genomics">
        <title>Genome based analysis of type-I polyketide synthase and nonribosomal peptide synthetase gene clusters in seven strains of five representative Nocardia species.</title>
        <authorList>
            <person name="Komaki H."/>
            <person name="Ichikawa N."/>
            <person name="Hosoyama A."/>
            <person name="Takahashi-Nakaguchi A."/>
            <person name="Matsuzawa T."/>
            <person name="Suzuki K."/>
            <person name="Fujita N."/>
            <person name="Gonoi T."/>
        </authorList>
    </citation>
    <scope>NUCLEOTIDE SEQUENCE [LARGE SCALE GENOMIC DNA]</scope>
    <source>
        <strain evidence="2 3">NBRC 15531</strain>
    </source>
</reference>
<keyword evidence="3" id="KW-1185">Reference proteome</keyword>
<organism evidence="2 3">
    <name type="scientific">Nocardia asteroides NBRC 15531</name>
    <dbReference type="NCBI Taxonomy" id="1110697"/>
    <lineage>
        <taxon>Bacteria</taxon>
        <taxon>Bacillati</taxon>
        <taxon>Actinomycetota</taxon>
        <taxon>Actinomycetes</taxon>
        <taxon>Mycobacteriales</taxon>
        <taxon>Nocardiaceae</taxon>
        <taxon>Nocardia</taxon>
    </lineage>
</organism>
<dbReference type="PROSITE" id="PS51257">
    <property type="entry name" value="PROKAR_LIPOPROTEIN"/>
    <property type="match status" value="1"/>
</dbReference>
<evidence type="ECO:0000256" key="1">
    <source>
        <dbReference type="SAM" id="SignalP"/>
    </source>
</evidence>
<dbReference type="EMBL" id="BAFO02000008">
    <property type="protein sequence ID" value="GAD82374.1"/>
    <property type="molecule type" value="Genomic_DNA"/>
</dbReference>
<dbReference type="STRING" id="1824.SAMN05444423_105126"/>
<dbReference type="OrthoDB" id="4555316at2"/>
<dbReference type="eggNOG" id="ENOG5031EQ5">
    <property type="taxonomic scope" value="Bacteria"/>
</dbReference>
<keyword evidence="1" id="KW-0732">Signal</keyword>
<feature type="signal peptide" evidence="1">
    <location>
        <begin position="1"/>
        <end position="27"/>
    </location>
</feature>
<protein>
    <recommendedName>
        <fullName evidence="4">Lipoprotein</fullName>
    </recommendedName>
</protein>
<dbReference type="Proteomes" id="UP000017048">
    <property type="component" value="Unassembled WGS sequence"/>
</dbReference>
<accession>U5EB22</accession>
<name>U5EB22_NOCAS</name>
<comment type="caution">
    <text evidence="2">The sequence shown here is derived from an EMBL/GenBank/DDBJ whole genome shotgun (WGS) entry which is preliminary data.</text>
</comment>
<dbReference type="RefSeq" id="WP_019050389.1">
    <property type="nucleotide sequence ID" value="NZ_BAFO02000008.1"/>
</dbReference>
<dbReference type="GeneID" id="91516742"/>
<sequence length="135" mass="14137">MTLSLPRPARIRRTALAVVAIAAGLTACGTTTDPVGPTVPPGAESPEISDEAATQLCDMLRAEIGHWQQQGPAVARVSYNGTVHNWALRNGAVNAAVTRNREAIDTTAVAHCPDVRDQVLATLEIDDLASGLLGF</sequence>
<gene>
    <name evidence="2" type="ORF">NCAST_08_02480</name>
</gene>
<dbReference type="AlphaFoldDB" id="U5EB22"/>